<dbReference type="Proteomes" id="UP000826271">
    <property type="component" value="Unassembled WGS sequence"/>
</dbReference>
<name>A0AAV6XXS0_9LAMI</name>
<keyword evidence="2" id="KW-0805">Transcription regulation</keyword>
<dbReference type="InterPro" id="IPR045843">
    <property type="entry name" value="IND-like"/>
</dbReference>
<dbReference type="GO" id="GO:0046983">
    <property type="term" value="F:protein dimerization activity"/>
    <property type="evidence" value="ECO:0007669"/>
    <property type="project" value="InterPro"/>
</dbReference>
<evidence type="ECO:0000256" key="2">
    <source>
        <dbReference type="ARBA" id="ARBA00023015"/>
    </source>
</evidence>
<comment type="caution">
    <text evidence="7">The sequence shown here is derived from an EMBL/GenBank/DDBJ whole genome shotgun (WGS) entry which is preliminary data.</text>
</comment>
<keyword evidence="3" id="KW-0238">DNA-binding</keyword>
<dbReference type="InterPro" id="IPR045239">
    <property type="entry name" value="bHLH95_bHLH"/>
</dbReference>
<dbReference type="CDD" id="cd11393">
    <property type="entry name" value="bHLH_AtbHLH_like"/>
    <property type="match status" value="1"/>
</dbReference>
<accession>A0AAV6XXS0</accession>
<proteinExistence type="predicted"/>
<dbReference type="PANTHER" id="PTHR45914">
    <property type="entry name" value="TRANSCRIPTION FACTOR HEC3-RELATED"/>
    <property type="match status" value="1"/>
</dbReference>
<evidence type="ECO:0000259" key="6">
    <source>
        <dbReference type="PROSITE" id="PS50888"/>
    </source>
</evidence>
<dbReference type="SMART" id="SM00353">
    <property type="entry name" value="HLH"/>
    <property type="match status" value="1"/>
</dbReference>
<dbReference type="PANTHER" id="PTHR45914:SF24">
    <property type="entry name" value="BHLH DOMAIN-CONTAINING PROTEIN"/>
    <property type="match status" value="1"/>
</dbReference>
<dbReference type="PROSITE" id="PS50888">
    <property type="entry name" value="BHLH"/>
    <property type="match status" value="1"/>
</dbReference>
<dbReference type="InterPro" id="IPR011598">
    <property type="entry name" value="bHLH_dom"/>
</dbReference>
<evidence type="ECO:0000256" key="5">
    <source>
        <dbReference type="ARBA" id="ARBA00023242"/>
    </source>
</evidence>
<feature type="domain" description="BHLH" evidence="6">
    <location>
        <begin position="159"/>
        <end position="208"/>
    </location>
</feature>
<evidence type="ECO:0000256" key="4">
    <source>
        <dbReference type="ARBA" id="ARBA00023163"/>
    </source>
</evidence>
<keyword evidence="5" id="KW-0539">Nucleus</keyword>
<dbReference type="Pfam" id="PF00010">
    <property type="entry name" value="HLH"/>
    <property type="match status" value="1"/>
</dbReference>
<evidence type="ECO:0000313" key="8">
    <source>
        <dbReference type="Proteomes" id="UP000826271"/>
    </source>
</evidence>
<dbReference type="EMBL" id="WHWC01000003">
    <property type="protein sequence ID" value="KAG8385174.1"/>
    <property type="molecule type" value="Genomic_DNA"/>
</dbReference>
<dbReference type="GO" id="GO:0005634">
    <property type="term" value="C:nucleus"/>
    <property type="evidence" value="ECO:0007669"/>
    <property type="project" value="UniProtKB-SubCell"/>
</dbReference>
<protein>
    <recommendedName>
        <fullName evidence="6">BHLH domain-containing protein</fullName>
    </recommendedName>
</protein>
<dbReference type="AlphaFoldDB" id="A0AAV6XXS0"/>
<sequence>MALSYYSNWGAFQQLDSEMNINLAPPQPEQLPSDLLSFPDVWNIDSLFEPNDLFCTDDSDSLQYDVVNSLTTEPFSLQQDFEPFHYPKRQKPCDYEEIIYSDYNNSFFNEPLFPSPCLNLQDYSMSESVMPPLPDFPTGPPVYSAGNCENVMKKETTPGTLSAQSVAARQRRRKITEKTQELGKLIPGGQKMNTAEMLQAASKYIKYMQAQVGILEFMGSYNQENKEAFESEELHGLLESPLIQEKLYSTEKCLVPQKFVQKLSSDRQIVESNGELLPILKEEH</sequence>
<dbReference type="GO" id="GO:0003700">
    <property type="term" value="F:DNA-binding transcription factor activity"/>
    <property type="evidence" value="ECO:0007669"/>
    <property type="project" value="InterPro"/>
</dbReference>
<evidence type="ECO:0000256" key="1">
    <source>
        <dbReference type="ARBA" id="ARBA00004123"/>
    </source>
</evidence>
<evidence type="ECO:0000256" key="3">
    <source>
        <dbReference type="ARBA" id="ARBA00023125"/>
    </source>
</evidence>
<reference evidence="7" key="1">
    <citation type="submission" date="2019-10" db="EMBL/GenBank/DDBJ databases">
        <authorList>
            <person name="Zhang R."/>
            <person name="Pan Y."/>
            <person name="Wang J."/>
            <person name="Ma R."/>
            <person name="Yu S."/>
        </authorList>
    </citation>
    <scope>NUCLEOTIDE SEQUENCE</scope>
    <source>
        <strain evidence="7">LA-IB0</strain>
        <tissue evidence="7">Leaf</tissue>
    </source>
</reference>
<dbReference type="SUPFAM" id="SSF47459">
    <property type="entry name" value="HLH, helix-loop-helix DNA-binding domain"/>
    <property type="match status" value="1"/>
</dbReference>
<keyword evidence="4" id="KW-0804">Transcription</keyword>
<dbReference type="InterPro" id="IPR036638">
    <property type="entry name" value="HLH_DNA-bd_sf"/>
</dbReference>
<organism evidence="7 8">
    <name type="scientific">Buddleja alternifolia</name>
    <dbReference type="NCBI Taxonomy" id="168488"/>
    <lineage>
        <taxon>Eukaryota</taxon>
        <taxon>Viridiplantae</taxon>
        <taxon>Streptophyta</taxon>
        <taxon>Embryophyta</taxon>
        <taxon>Tracheophyta</taxon>
        <taxon>Spermatophyta</taxon>
        <taxon>Magnoliopsida</taxon>
        <taxon>eudicotyledons</taxon>
        <taxon>Gunneridae</taxon>
        <taxon>Pentapetalae</taxon>
        <taxon>asterids</taxon>
        <taxon>lamiids</taxon>
        <taxon>Lamiales</taxon>
        <taxon>Scrophulariaceae</taxon>
        <taxon>Buddlejeae</taxon>
        <taxon>Buddleja</taxon>
    </lineage>
</organism>
<comment type="subcellular location">
    <subcellularLocation>
        <location evidence="1">Nucleus</location>
    </subcellularLocation>
</comment>
<dbReference type="Gene3D" id="4.10.280.10">
    <property type="entry name" value="Helix-loop-helix DNA-binding domain"/>
    <property type="match status" value="1"/>
</dbReference>
<keyword evidence="8" id="KW-1185">Reference proteome</keyword>
<dbReference type="GO" id="GO:0003677">
    <property type="term" value="F:DNA binding"/>
    <property type="evidence" value="ECO:0007669"/>
    <property type="project" value="UniProtKB-KW"/>
</dbReference>
<evidence type="ECO:0000313" key="7">
    <source>
        <dbReference type="EMBL" id="KAG8385174.1"/>
    </source>
</evidence>
<gene>
    <name evidence="7" type="ORF">BUALT_Bualt03G0014500</name>
</gene>